<dbReference type="PANTHER" id="PTHR24320:SF272">
    <property type="entry name" value="NAD(P)-BINDING ROSSMANN-FOLD SUPERFAMILY PROTEIN"/>
    <property type="match status" value="1"/>
</dbReference>
<evidence type="ECO:0000313" key="5">
    <source>
        <dbReference type="Proteomes" id="UP000476411"/>
    </source>
</evidence>
<dbReference type="EMBL" id="CP048113">
    <property type="protein sequence ID" value="QHS58715.1"/>
    <property type="molecule type" value="Genomic_DNA"/>
</dbReference>
<dbReference type="FunFam" id="3.40.50.720:FF:000594">
    <property type="entry name" value="Short-chain oxidoreductase"/>
    <property type="match status" value="1"/>
</dbReference>
<keyword evidence="5" id="KW-1185">Reference proteome</keyword>
<dbReference type="Gene3D" id="3.40.50.720">
    <property type="entry name" value="NAD(P)-binding Rossmann-like Domain"/>
    <property type="match status" value="1"/>
</dbReference>
<protein>
    <recommendedName>
        <fullName evidence="3">Probable oxidoreductase</fullName>
    </recommendedName>
</protein>
<proteinExistence type="inferred from homology"/>
<dbReference type="AlphaFoldDB" id="A0A6B9ZC77"/>
<dbReference type="PRINTS" id="PR00081">
    <property type="entry name" value="GDHRDH"/>
</dbReference>
<evidence type="ECO:0000313" key="4">
    <source>
        <dbReference type="EMBL" id="QHS58715.1"/>
    </source>
</evidence>
<evidence type="ECO:0000256" key="2">
    <source>
        <dbReference type="ARBA" id="ARBA00023002"/>
    </source>
</evidence>
<organism evidence="4 5">
    <name type="scientific">Chitinophaga agri</name>
    <dbReference type="NCBI Taxonomy" id="2703787"/>
    <lineage>
        <taxon>Bacteria</taxon>
        <taxon>Pseudomonadati</taxon>
        <taxon>Bacteroidota</taxon>
        <taxon>Chitinophagia</taxon>
        <taxon>Chitinophagales</taxon>
        <taxon>Chitinophagaceae</taxon>
        <taxon>Chitinophaga</taxon>
    </lineage>
</organism>
<dbReference type="Pfam" id="PF00106">
    <property type="entry name" value="adh_short"/>
    <property type="match status" value="1"/>
</dbReference>
<dbReference type="PANTHER" id="PTHR24320">
    <property type="entry name" value="RETINOL DEHYDROGENASE"/>
    <property type="match status" value="1"/>
</dbReference>
<dbReference type="NCBIfam" id="NF004845">
    <property type="entry name" value="PRK06196.1"/>
    <property type="match status" value="1"/>
</dbReference>
<evidence type="ECO:0000256" key="3">
    <source>
        <dbReference type="ARBA" id="ARBA00071493"/>
    </source>
</evidence>
<name>A0A6B9ZC77_9BACT</name>
<dbReference type="SUPFAM" id="SSF51735">
    <property type="entry name" value="NAD(P)-binding Rossmann-fold domains"/>
    <property type="match status" value="1"/>
</dbReference>
<dbReference type="GO" id="GO:0016491">
    <property type="term" value="F:oxidoreductase activity"/>
    <property type="evidence" value="ECO:0007669"/>
    <property type="project" value="UniProtKB-KW"/>
</dbReference>
<dbReference type="Proteomes" id="UP000476411">
    <property type="component" value="Chromosome"/>
</dbReference>
<accession>A0A6B9ZC77</accession>
<reference evidence="4 5" key="1">
    <citation type="submission" date="2020-01" db="EMBL/GenBank/DDBJ databases">
        <title>Complete genome sequence of Chitinophaga sp. H33E-04 isolated from quinoa roots.</title>
        <authorList>
            <person name="Weon H.-Y."/>
            <person name="Lee S.A."/>
        </authorList>
    </citation>
    <scope>NUCLEOTIDE SEQUENCE [LARGE SCALE GENOMIC DNA]</scope>
    <source>
        <strain evidence="4 5">H33E-04</strain>
    </source>
</reference>
<dbReference type="InterPro" id="IPR036291">
    <property type="entry name" value="NAD(P)-bd_dom_sf"/>
</dbReference>
<gene>
    <name evidence="4" type="ORF">GWR21_03590</name>
</gene>
<sequence length="341" mass="36254">MDKTTYRTPQVPLHSGFEGASTAADVIKEIDLSGKTAIVTGGYAGIGAETTRVLAAAGAKVIVPARDTHKAAATLSGIQGVTIAKMDLMDPASVDAFAAQFLAGGQPLHLLINSAGIMAPPLTRDSRGIESQFATNHLGHFQLAVRLWPALVQAAGARIVALSSWGHRYSPVIFDDISFENREYDPWKAYGQSKTANVLFAVEADRRGKDAGIRAFAVHPGSIVSTDLTRYMSEDQLKKMGALDQDGKPVIDPARQLKTIEQGAATSIWCAVSPQLEGKGGVYCENADISPVIESDGTQGSNDLSLRKASSAFGVFPYAIDAENAVRLWEVSEQLTGVKLQ</sequence>
<dbReference type="KEGG" id="chih:GWR21_03590"/>
<dbReference type="RefSeq" id="WP_162330418.1">
    <property type="nucleotide sequence ID" value="NZ_CP048113.1"/>
</dbReference>
<comment type="similarity">
    <text evidence="1">Belongs to the short-chain dehydrogenases/reductases (SDR) family.</text>
</comment>
<dbReference type="InterPro" id="IPR002347">
    <property type="entry name" value="SDR_fam"/>
</dbReference>
<keyword evidence="2" id="KW-0560">Oxidoreductase</keyword>
<evidence type="ECO:0000256" key="1">
    <source>
        <dbReference type="ARBA" id="ARBA00006484"/>
    </source>
</evidence>